<organism evidence="1 2">
    <name type="scientific">Lyophyllum shimeji</name>
    <name type="common">Hon-shimeji</name>
    <name type="synonym">Tricholoma shimeji</name>
    <dbReference type="NCBI Taxonomy" id="47721"/>
    <lineage>
        <taxon>Eukaryota</taxon>
        <taxon>Fungi</taxon>
        <taxon>Dikarya</taxon>
        <taxon>Basidiomycota</taxon>
        <taxon>Agaricomycotina</taxon>
        <taxon>Agaricomycetes</taxon>
        <taxon>Agaricomycetidae</taxon>
        <taxon>Agaricales</taxon>
        <taxon>Tricholomatineae</taxon>
        <taxon>Lyophyllaceae</taxon>
        <taxon>Lyophyllum</taxon>
    </lineage>
</organism>
<name>A0A9P3PTL8_LYOSH</name>
<dbReference type="EMBL" id="BRPK01000009">
    <property type="protein sequence ID" value="GLB41358.1"/>
    <property type="molecule type" value="Genomic_DNA"/>
</dbReference>
<evidence type="ECO:0000313" key="2">
    <source>
        <dbReference type="Proteomes" id="UP001063166"/>
    </source>
</evidence>
<protein>
    <submittedName>
        <fullName evidence="1">Uncharacterized protein</fullName>
    </submittedName>
</protein>
<keyword evidence="2" id="KW-1185">Reference proteome</keyword>
<reference evidence="1" key="1">
    <citation type="submission" date="2022-07" db="EMBL/GenBank/DDBJ databases">
        <title>The genome of Lyophyllum shimeji provides insight into the initial evolution of ectomycorrhizal fungal genome.</title>
        <authorList>
            <person name="Kobayashi Y."/>
            <person name="Shibata T."/>
            <person name="Hirakawa H."/>
            <person name="Shigenobu S."/>
            <person name="Nishiyama T."/>
            <person name="Yamada A."/>
            <person name="Hasebe M."/>
            <person name="Kawaguchi M."/>
        </authorList>
    </citation>
    <scope>NUCLEOTIDE SEQUENCE</scope>
    <source>
        <strain evidence="1">AT787</strain>
    </source>
</reference>
<accession>A0A9P3PTL8</accession>
<evidence type="ECO:0000313" key="1">
    <source>
        <dbReference type="EMBL" id="GLB41358.1"/>
    </source>
</evidence>
<dbReference type="Proteomes" id="UP001063166">
    <property type="component" value="Unassembled WGS sequence"/>
</dbReference>
<comment type="caution">
    <text evidence="1">The sequence shown here is derived from an EMBL/GenBank/DDBJ whole genome shotgun (WGS) entry which is preliminary data.</text>
</comment>
<dbReference type="AlphaFoldDB" id="A0A9P3PTL8"/>
<gene>
    <name evidence="1" type="ORF">LshimejAT787_0905730</name>
</gene>
<proteinExistence type="predicted"/>
<sequence>MTSALSERTKFMGPGRHSQTTCILHSHLANVVKRTSIVLSAIAIFASGASGVNGSSAPYENRARSLPPVADARRNLVRGLVDEMDLMPRNSAVHCKIPDRRLNGLCTGMFTCRGSTKVWRKPAYEQSPNAKTCSDGCQCTSL</sequence>